<dbReference type="SUPFAM" id="SSF103481">
    <property type="entry name" value="Multidrug resistance efflux transporter EmrE"/>
    <property type="match status" value="1"/>
</dbReference>
<evidence type="ECO:0000259" key="12">
    <source>
        <dbReference type="Pfam" id="PF00892"/>
    </source>
</evidence>
<gene>
    <name evidence="13" type="ORF">ELE36_05595</name>
</gene>
<dbReference type="GO" id="GO:0009245">
    <property type="term" value="P:lipid A biosynthetic process"/>
    <property type="evidence" value="ECO:0007669"/>
    <property type="project" value="UniProtKB-KW"/>
</dbReference>
<name>A0A411HH81_9GAMM</name>
<dbReference type="PANTHER" id="PTHR30561">
    <property type="entry name" value="SMR FAMILY PROTON-DEPENDENT DRUG EFFLUX TRANSPORTER SUGE"/>
    <property type="match status" value="1"/>
</dbReference>
<keyword evidence="8 11" id="KW-1133">Transmembrane helix</keyword>
<sequence length="120" mass="12827">MILMFVLLLGAVVGDVTGQVCFKLGLNADEAPPRPGPIGFVMALVRSPWVIVGLAVYVVEFVIWYAALTLAPLSLAFPFAALSYCGVVLASKFILHEQVSRQRWLATVVVAIGVALVCIP</sequence>
<evidence type="ECO:0000256" key="11">
    <source>
        <dbReference type="SAM" id="Phobius"/>
    </source>
</evidence>
<keyword evidence="2" id="KW-1003">Cell membrane</keyword>
<organism evidence="13 14">
    <name type="scientific">Pseudolysobacter antarcticus</name>
    <dbReference type="NCBI Taxonomy" id="2511995"/>
    <lineage>
        <taxon>Bacteria</taxon>
        <taxon>Pseudomonadati</taxon>
        <taxon>Pseudomonadota</taxon>
        <taxon>Gammaproteobacteria</taxon>
        <taxon>Lysobacterales</taxon>
        <taxon>Rhodanobacteraceae</taxon>
        <taxon>Pseudolysobacter</taxon>
    </lineage>
</organism>
<evidence type="ECO:0000256" key="4">
    <source>
        <dbReference type="ARBA" id="ARBA00022519"/>
    </source>
</evidence>
<evidence type="ECO:0000256" key="7">
    <source>
        <dbReference type="ARBA" id="ARBA00022985"/>
    </source>
</evidence>
<proteinExistence type="predicted"/>
<evidence type="ECO:0000256" key="9">
    <source>
        <dbReference type="ARBA" id="ARBA00023098"/>
    </source>
</evidence>
<evidence type="ECO:0000256" key="10">
    <source>
        <dbReference type="ARBA" id="ARBA00023136"/>
    </source>
</evidence>
<evidence type="ECO:0000313" key="13">
    <source>
        <dbReference type="EMBL" id="QBB69882.1"/>
    </source>
</evidence>
<dbReference type="KEGG" id="xbc:ELE36_05595"/>
<dbReference type="OrthoDB" id="8612348at2"/>
<dbReference type="AlphaFoldDB" id="A0A411HH81"/>
<dbReference type="InterPro" id="IPR000620">
    <property type="entry name" value="EamA_dom"/>
</dbReference>
<keyword evidence="14" id="KW-1185">Reference proteome</keyword>
<dbReference type="InterPro" id="IPR037185">
    <property type="entry name" value="EmrE-like"/>
</dbReference>
<protein>
    <submittedName>
        <fullName evidence="13">Transporter</fullName>
    </submittedName>
</protein>
<feature type="transmembrane region" description="Helical" evidence="11">
    <location>
        <begin position="101"/>
        <end position="119"/>
    </location>
</feature>
<accession>A0A411HH81</accession>
<evidence type="ECO:0000256" key="2">
    <source>
        <dbReference type="ARBA" id="ARBA00022475"/>
    </source>
</evidence>
<keyword evidence="7" id="KW-0448">Lipopolysaccharide biosynthesis</keyword>
<feature type="transmembrane region" description="Helical" evidence="11">
    <location>
        <begin position="75"/>
        <end position="95"/>
    </location>
</feature>
<dbReference type="Pfam" id="PF00892">
    <property type="entry name" value="EamA"/>
    <property type="match status" value="1"/>
</dbReference>
<dbReference type="Proteomes" id="UP000291562">
    <property type="component" value="Chromosome"/>
</dbReference>
<dbReference type="GO" id="GO:0009103">
    <property type="term" value="P:lipopolysaccharide biosynthetic process"/>
    <property type="evidence" value="ECO:0007669"/>
    <property type="project" value="UniProtKB-KW"/>
</dbReference>
<feature type="transmembrane region" description="Helical" evidence="11">
    <location>
        <begin position="49"/>
        <end position="68"/>
    </location>
</feature>
<dbReference type="GO" id="GO:0022857">
    <property type="term" value="F:transmembrane transporter activity"/>
    <property type="evidence" value="ECO:0007669"/>
    <property type="project" value="InterPro"/>
</dbReference>
<comment type="subcellular location">
    <subcellularLocation>
        <location evidence="1">Cell membrane</location>
        <topology evidence="1">Multi-pass membrane protein</topology>
    </subcellularLocation>
</comment>
<evidence type="ECO:0000256" key="5">
    <source>
        <dbReference type="ARBA" id="ARBA00022556"/>
    </source>
</evidence>
<dbReference type="InterPro" id="IPR000390">
    <property type="entry name" value="Small_drug/metabolite_transptr"/>
</dbReference>
<reference evidence="13 14" key="1">
    <citation type="submission" date="2019-01" db="EMBL/GenBank/DDBJ databases">
        <title>Pseudolysobacter antarctica gen. nov., sp. nov., isolated from Fildes Peninsula, Antarctica.</title>
        <authorList>
            <person name="Wei Z."/>
            <person name="Peng F."/>
        </authorList>
    </citation>
    <scope>NUCLEOTIDE SEQUENCE [LARGE SCALE GENOMIC DNA]</scope>
    <source>
        <strain evidence="13 14">AQ6-296</strain>
    </source>
</reference>
<evidence type="ECO:0000256" key="1">
    <source>
        <dbReference type="ARBA" id="ARBA00004651"/>
    </source>
</evidence>
<keyword evidence="5" id="KW-0441">Lipid A biosynthesis</keyword>
<dbReference type="GO" id="GO:0005886">
    <property type="term" value="C:plasma membrane"/>
    <property type="evidence" value="ECO:0007669"/>
    <property type="project" value="UniProtKB-SubCell"/>
</dbReference>
<keyword evidence="4" id="KW-0997">Cell inner membrane</keyword>
<keyword evidence="9" id="KW-0443">Lipid metabolism</keyword>
<evidence type="ECO:0000256" key="3">
    <source>
        <dbReference type="ARBA" id="ARBA00022516"/>
    </source>
</evidence>
<evidence type="ECO:0000313" key="14">
    <source>
        <dbReference type="Proteomes" id="UP000291562"/>
    </source>
</evidence>
<keyword evidence="3" id="KW-0444">Lipid biosynthesis</keyword>
<evidence type="ECO:0000256" key="6">
    <source>
        <dbReference type="ARBA" id="ARBA00022692"/>
    </source>
</evidence>
<feature type="domain" description="EamA" evidence="12">
    <location>
        <begin position="50"/>
        <end position="117"/>
    </location>
</feature>
<dbReference type="PANTHER" id="PTHR30561:SF9">
    <property type="entry name" value="4-AMINO-4-DEOXY-L-ARABINOSE-PHOSPHOUNDECAPRENOL FLIPPASE SUBUNIT ARNF-RELATED"/>
    <property type="match status" value="1"/>
</dbReference>
<keyword evidence="6 11" id="KW-0812">Transmembrane</keyword>
<evidence type="ECO:0000256" key="8">
    <source>
        <dbReference type="ARBA" id="ARBA00022989"/>
    </source>
</evidence>
<dbReference type="EMBL" id="CP035704">
    <property type="protein sequence ID" value="QBB69882.1"/>
    <property type="molecule type" value="Genomic_DNA"/>
</dbReference>
<dbReference type="Gene3D" id="1.10.3730.20">
    <property type="match status" value="1"/>
</dbReference>
<keyword evidence="10 11" id="KW-0472">Membrane</keyword>